<proteinExistence type="predicted"/>
<protein>
    <submittedName>
        <fullName evidence="1">Uncharacterized protein</fullName>
    </submittedName>
</protein>
<accession>A0A2W5N4U6</accession>
<dbReference type="Proteomes" id="UP000249417">
    <property type="component" value="Unassembled WGS sequence"/>
</dbReference>
<name>A0A2W5N4U6_9BACT</name>
<comment type="caution">
    <text evidence="1">The sequence shown here is derived from an EMBL/GenBank/DDBJ whole genome shotgun (WGS) entry which is preliminary data.</text>
</comment>
<reference evidence="1 2" key="1">
    <citation type="submission" date="2017-08" db="EMBL/GenBank/DDBJ databases">
        <title>Infants hospitalized years apart are colonized by the same room-sourced microbial strains.</title>
        <authorList>
            <person name="Brooks B."/>
            <person name="Olm M.R."/>
            <person name="Firek B.A."/>
            <person name="Baker R."/>
            <person name="Thomas B.C."/>
            <person name="Morowitz M.J."/>
            <person name="Banfield J.F."/>
        </authorList>
    </citation>
    <scope>NUCLEOTIDE SEQUENCE [LARGE SCALE GENOMIC DNA]</scope>
    <source>
        <strain evidence="1">S2_005_002_R2_29</strain>
    </source>
</reference>
<dbReference type="EMBL" id="QFQB01000039">
    <property type="protein sequence ID" value="PZQ45775.1"/>
    <property type="molecule type" value="Genomic_DNA"/>
</dbReference>
<sequence length="106" mass="11877">MTKFTTTEELKQIVFGPMPECHDRKAGKNIAFNLVASVIYTSEHILRGQMTPDSNVLPALQLAFDQSAKSYDQVLTPTTCKAIEEGLQQFQARYKPVLEMLKARAS</sequence>
<organism evidence="1 2">
    <name type="scientific">Micavibrio aeruginosavorus</name>
    <dbReference type="NCBI Taxonomy" id="349221"/>
    <lineage>
        <taxon>Bacteria</taxon>
        <taxon>Pseudomonadati</taxon>
        <taxon>Bdellovibrionota</taxon>
        <taxon>Bdellovibrionia</taxon>
        <taxon>Bdellovibrionales</taxon>
        <taxon>Pseudobdellovibrionaceae</taxon>
        <taxon>Micavibrio</taxon>
    </lineage>
</organism>
<dbReference type="AlphaFoldDB" id="A0A2W5N4U6"/>
<evidence type="ECO:0000313" key="2">
    <source>
        <dbReference type="Proteomes" id="UP000249417"/>
    </source>
</evidence>
<gene>
    <name evidence="1" type="ORF">DI551_06450</name>
</gene>
<evidence type="ECO:0000313" key="1">
    <source>
        <dbReference type="EMBL" id="PZQ45775.1"/>
    </source>
</evidence>